<gene>
    <name evidence="2" type="ORF">OUZ56_029718</name>
</gene>
<evidence type="ECO:0000256" key="1">
    <source>
        <dbReference type="SAM" id="MobiDB-lite"/>
    </source>
</evidence>
<organism evidence="2 3">
    <name type="scientific">Daphnia magna</name>
    <dbReference type="NCBI Taxonomy" id="35525"/>
    <lineage>
        <taxon>Eukaryota</taxon>
        <taxon>Metazoa</taxon>
        <taxon>Ecdysozoa</taxon>
        <taxon>Arthropoda</taxon>
        <taxon>Crustacea</taxon>
        <taxon>Branchiopoda</taxon>
        <taxon>Diplostraca</taxon>
        <taxon>Cladocera</taxon>
        <taxon>Anomopoda</taxon>
        <taxon>Daphniidae</taxon>
        <taxon>Daphnia</taxon>
    </lineage>
</organism>
<name>A0ABR0B7M0_9CRUS</name>
<feature type="compositionally biased region" description="Basic and acidic residues" evidence="1">
    <location>
        <begin position="74"/>
        <end position="89"/>
    </location>
</feature>
<keyword evidence="3" id="KW-1185">Reference proteome</keyword>
<accession>A0ABR0B7M0</accession>
<feature type="region of interest" description="Disordered" evidence="1">
    <location>
        <begin position="1"/>
        <end position="108"/>
    </location>
</feature>
<feature type="region of interest" description="Disordered" evidence="1">
    <location>
        <begin position="275"/>
        <end position="302"/>
    </location>
</feature>
<protein>
    <submittedName>
        <fullName evidence="2">Uncharacterized protein</fullName>
    </submittedName>
</protein>
<feature type="compositionally biased region" description="Basic residues" evidence="1">
    <location>
        <begin position="35"/>
        <end position="48"/>
    </location>
</feature>
<sequence length="323" mass="36325">MSDPSSSSSSESSSDSEVSSRGSSRRLKNSTGRVRGCKPRHPERRTGRRSGVADPDQDLSPAPEIPQDPMVPLEGERRRHPRDEEKDQNPRAGKRHKEGRKETATSLFRGVGATDSKVIKGRYLASFKKRSTTFKCLSLDDALYQRLKQVKGSSASKNTIDHNEKALYCVQQKILEAAQPLLFLSYEKLDDDAHREAISVAIQLLGDSFHEVTQQWRRNVLRQTSPSYLYLLDDQDNFNTKEASSLFGKSFVKSMVRSSQQQTMLSNLQPVQRLSGQPYRNGGHQFRHPDGHNNRPSGQSTSHRHLAGYVVQHTCGRGHHHLG</sequence>
<comment type="caution">
    <text evidence="2">The sequence shown here is derived from an EMBL/GenBank/DDBJ whole genome shotgun (WGS) entry which is preliminary data.</text>
</comment>
<evidence type="ECO:0000313" key="2">
    <source>
        <dbReference type="EMBL" id="KAK4037687.1"/>
    </source>
</evidence>
<evidence type="ECO:0000313" key="3">
    <source>
        <dbReference type="Proteomes" id="UP001234178"/>
    </source>
</evidence>
<dbReference type="Proteomes" id="UP001234178">
    <property type="component" value="Unassembled WGS sequence"/>
</dbReference>
<dbReference type="EMBL" id="JAOYFB010000040">
    <property type="protein sequence ID" value="KAK4037687.1"/>
    <property type="molecule type" value="Genomic_DNA"/>
</dbReference>
<proteinExistence type="predicted"/>
<feature type="compositionally biased region" description="Low complexity" evidence="1">
    <location>
        <begin position="1"/>
        <end position="22"/>
    </location>
</feature>
<reference evidence="2 3" key="1">
    <citation type="journal article" date="2023" name="Nucleic Acids Res.">
        <title>The hologenome of Daphnia magna reveals possible DNA methylation and microbiome-mediated evolution of the host genome.</title>
        <authorList>
            <person name="Chaturvedi A."/>
            <person name="Li X."/>
            <person name="Dhandapani V."/>
            <person name="Marshall H."/>
            <person name="Kissane S."/>
            <person name="Cuenca-Cambronero M."/>
            <person name="Asole G."/>
            <person name="Calvet F."/>
            <person name="Ruiz-Romero M."/>
            <person name="Marangio P."/>
            <person name="Guigo R."/>
            <person name="Rago D."/>
            <person name="Mirbahai L."/>
            <person name="Eastwood N."/>
            <person name="Colbourne J.K."/>
            <person name="Zhou J."/>
            <person name="Mallon E."/>
            <person name="Orsini L."/>
        </authorList>
    </citation>
    <scope>NUCLEOTIDE SEQUENCE [LARGE SCALE GENOMIC DNA]</scope>
    <source>
        <strain evidence="2">LRV0_1</strain>
    </source>
</reference>